<proteinExistence type="predicted"/>
<evidence type="ECO:0000256" key="1">
    <source>
        <dbReference type="SAM" id="MobiDB-lite"/>
    </source>
</evidence>
<evidence type="ECO:0000313" key="2">
    <source>
        <dbReference type="EMBL" id="GGQ99447.1"/>
    </source>
</evidence>
<dbReference type="EMBL" id="BMTU01000013">
    <property type="protein sequence ID" value="GGQ99447.1"/>
    <property type="molecule type" value="Genomic_DNA"/>
</dbReference>
<organism evidence="2 3">
    <name type="scientific">Streptomyces pilosus</name>
    <dbReference type="NCBI Taxonomy" id="28893"/>
    <lineage>
        <taxon>Bacteria</taxon>
        <taxon>Bacillati</taxon>
        <taxon>Actinomycetota</taxon>
        <taxon>Actinomycetes</taxon>
        <taxon>Kitasatosporales</taxon>
        <taxon>Streptomycetaceae</taxon>
        <taxon>Streptomyces</taxon>
    </lineage>
</organism>
<sequence>MLGEDLSLVLLRNTLRGPVIPYTTRDGTMTDPVPARNRTEIIRPGGGGSRRPLRAGSVPAAREGVRRSAGQASGEPAGPLR</sequence>
<dbReference type="Proteomes" id="UP000656732">
    <property type="component" value="Unassembled WGS sequence"/>
</dbReference>
<accession>A0A918F420</accession>
<gene>
    <name evidence="2" type="ORF">GCM10010280_54100</name>
</gene>
<protein>
    <submittedName>
        <fullName evidence="2">Uncharacterized protein</fullName>
    </submittedName>
</protein>
<name>A0A918F420_9ACTN</name>
<keyword evidence="3" id="KW-1185">Reference proteome</keyword>
<comment type="caution">
    <text evidence="2">The sequence shown here is derived from an EMBL/GenBank/DDBJ whole genome shotgun (WGS) entry which is preliminary data.</text>
</comment>
<reference evidence="2" key="2">
    <citation type="submission" date="2020-09" db="EMBL/GenBank/DDBJ databases">
        <authorList>
            <person name="Sun Q."/>
            <person name="Ohkuma M."/>
        </authorList>
    </citation>
    <scope>NUCLEOTIDE SEQUENCE</scope>
    <source>
        <strain evidence="2">JCM 4403</strain>
    </source>
</reference>
<reference evidence="2" key="1">
    <citation type="journal article" date="2014" name="Int. J. Syst. Evol. Microbiol.">
        <title>Complete genome sequence of Corynebacterium casei LMG S-19264T (=DSM 44701T), isolated from a smear-ripened cheese.</title>
        <authorList>
            <consortium name="US DOE Joint Genome Institute (JGI-PGF)"/>
            <person name="Walter F."/>
            <person name="Albersmeier A."/>
            <person name="Kalinowski J."/>
            <person name="Ruckert C."/>
        </authorList>
    </citation>
    <scope>NUCLEOTIDE SEQUENCE</scope>
    <source>
        <strain evidence="2">JCM 4403</strain>
    </source>
</reference>
<dbReference type="AlphaFoldDB" id="A0A918F420"/>
<feature type="region of interest" description="Disordered" evidence="1">
    <location>
        <begin position="20"/>
        <end position="81"/>
    </location>
</feature>
<evidence type="ECO:0000313" key="3">
    <source>
        <dbReference type="Proteomes" id="UP000656732"/>
    </source>
</evidence>